<feature type="domain" description="Heterokaryon incompatibility" evidence="2">
    <location>
        <begin position="22"/>
        <end position="105"/>
    </location>
</feature>
<dbReference type="PANTHER" id="PTHR10622:SF10">
    <property type="entry name" value="HET DOMAIN-CONTAINING PROTEIN"/>
    <property type="match status" value="1"/>
</dbReference>
<dbReference type="InterPro" id="IPR010730">
    <property type="entry name" value="HET"/>
</dbReference>
<feature type="repeat" description="ANK" evidence="1">
    <location>
        <begin position="469"/>
        <end position="501"/>
    </location>
</feature>
<comment type="caution">
    <text evidence="4">The sequence shown here is derived from an EMBL/GenBank/DDBJ whole genome shotgun (WGS) entry which is preliminary data.</text>
</comment>
<dbReference type="Proteomes" id="UP000266272">
    <property type="component" value="Unassembled WGS sequence"/>
</dbReference>
<keyword evidence="5" id="KW-1185">Reference proteome</keyword>
<accession>A0A395P0K4</accession>
<dbReference type="SMART" id="SM00248">
    <property type="entry name" value="ANK"/>
    <property type="match status" value="7"/>
</dbReference>
<dbReference type="InterPro" id="IPR058525">
    <property type="entry name" value="DUF8212"/>
</dbReference>
<feature type="domain" description="DUF8212" evidence="3">
    <location>
        <begin position="214"/>
        <end position="244"/>
    </location>
</feature>
<dbReference type="Gene3D" id="1.25.40.20">
    <property type="entry name" value="Ankyrin repeat-containing domain"/>
    <property type="match status" value="2"/>
</dbReference>
<dbReference type="Pfam" id="PF26640">
    <property type="entry name" value="DUF8212"/>
    <property type="match status" value="1"/>
</dbReference>
<feature type="repeat" description="ANK" evidence="1">
    <location>
        <begin position="602"/>
        <end position="634"/>
    </location>
</feature>
<dbReference type="Pfam" id="PF12796">
    <property type="entry name" value="Ank_2"/>
    <property type="match status" value="2"/>
</dbReference>
<keyword evidence="1" id="KW-0040">ANK repeat</keyword>
<dbReference type="PROSITE" id="PS50297">
    <property type="entry name" value="ANK_REP_REGION"/>
    <property type="match status" value="2"/>
</dbReference>
<evidence type="ECO:0000259" key="3">
    <source>
        <dbReference type="Pfam" id="PF26640"/>
    </source>
</evidence>
<evidence type="ECO:0000313" key="5">
    <source>
        <dbReference type="Proteomes" id="UP000266272"/>
    </source>
</evidence>
<sequence>MRLLKTDKYEIQEFDQDRIPQYAILSHRWGREELTLQDVEGGVTTKEGFKKVQQCCVRAKADGFDYVWIDTCCINKTSSAELSEAINSMYLWYHQSDRCYAYMADVPSKCTIEESEWFTRGWTLQELIAPSEIYFVDDHWNDLGTKKTLQQVISNCTGIPVGILSGDDDLETASIAQRMSWAANRKTQRLEDRAYSLIGIFGINMPMLYGEGERAFIRLQEEIMKISNDHSLFAWESPDTRGGLLATSPEAFKGSKDIIQLNHFNDPADALRPQGLGLAILQCKKGGRDDRPIAIYIRDIFGTMETFERVKSEKFEQLNLRRFRQSQYPIRKMCIQTGQITPMRKSKERGKCGKPGQYDIYDDVKLEELMAFSNPFALSQAIQAGSQDHVWLLLTRDDLEVNLTNDDRALMLSLAINCFHEAVVKILLARGAKFNSDAFYEAMLTAACTKGHEGIVRLLLDNNSKRQYSGQQLLTAAISGGNLAVIKLLLDRGAWVDIGHASIRLLFSRAAGQANGEIFKLLLDHSAEVDPEGAYDMDVLLFDAILSGHEGNVNLLIDRGAKVNQRDADHLTPLFFAIDGGHEGMVKLFLDRSADVNAQDSNNQTPLSSAIQRGHRGIVTLLLEKGARGDLKDDVK</sequence>
<dbReference type="PROSITE" id="PS50088">
    <property type="entry name" value="ANK_REPEAT"/>
    <property type="match status" value="3"/>
</dbReference>
<dbReference type="InterPro" id="IPR002110">
    <property type="entry name" value="Ankyrin_rpt"/>
</dbReference>
<dbReference type="EMBL" id="PXOA01000023">
    <property type="protein sequence ID" value="RFU81844.1"/>
    <property type="molecule type" value="Genomic_DNA"/>
</dbReference>
<dbReference type="SUPFAM" id="SSF48403">
    <property type="entry name" value="Ankyrin repeat"/>
    <property type="match status" value="1"/>
</dbReference>
<name>A0A395P0K4_TRIAR</name>
<feature type="repeat" description="ANK" evidence="1">
    <location>
        <begin position="569"/>
        <end position="601"/>
    </location>
</feature>
<organism evidence="4 5">
    <name type="scientific">Trichoderma arundinaceum</name>
    <dbReference type="NCBI Taxonomy" id="490622"/>
    <lineage>
        <taxon>Eukaryota</taxon>
        <taxon>Fungi</taxon>
        <taxon>Dikarya</taxon>
        <taxon>Ascomycota</taxon>
        <taxon>Pezizomycotina</taxon>
        <taxon>Sordariomycetes</taxon>
        <taxon>Hypocreomycetidae</taxon>
        <taxon>Hypocreales</taxon>
        <taxon>Hypocreaceae</taxon>
        <taxon>Trichoderma</taxon>
    </lineage>
</organism>
<dbReference type="AlphaFoldDB" id="A0A395P0K4"/>
<dbReference type="OrthoDB" id="20872at2759"/>
<dbReference type="STRING" id="490622.A0A395P0K4"/>
<evidence type="ECO:0000256" key="1">
    <source>
        <dbReference type="PROSITE-ProRule" id="PRU00023"/>
    </source>
</evidence>
<protein>
    <submittedName>
        <fullName evidence="4">Ankyrin repeat-containing domain</fullName>
    </submittedName>
</protein>
<proteinExistence type="predicted"/>
<dbReference type="InterPro" id="IPR036770">
    <property type="entry name" value="Ankyrin_rpt-contain_sf"/>
</dbReference>
<reference evidence="4 5" key="1">
    <citation type="journal article" date="2018" name="PLoS Pathog.">
        <title>Evolution of structural diversity of trichothecenes, a family of toxins produced by plant pathogenic and entomopathogenic fungi.</title>
        <authorList>
            <person name="Proctor R.H."/>
            <person name="McCormick S.P."/>
            <person name="Kim H.S."/>
            <person name="Cardoza R.E."/>
            <person name="Stanley A.M."/>
            <person name="Lindo L."/>
            <person name="Kelly A."/>
            <person name="Brown D.W."/>
            <person name="Lee T."/>
            <person name="Vaughan M.M."/>
            <person name="Alexander N.J."/>
            <person name="Busman M."/>
            <person name="Gutierrez S."/>
        </authorList>
    </citation>
    <scope>NUCLEOTIDE SEQUENCE [LARGE SCALE GENOMIC DNA]</scope>
    <source>
        <strain evidence="4 5">IBT 40837</strain>
    </source>
</reference>
<evidence type="ECO:0000259" key="2">
    <source>
        <dbReference type="Pfam" id="PF06985"/>
    </source>
</evidence>
<dbReference type="Pfam" id="PF06985">
    <property type="entry name" value="HET"/>
    <property type="match status" value="1"/>
</dbReference>
<evidence type="ECO:0000313" key="4">
    <source>
        <dbReference type="EMBL" id="RFU81844.1"/>
    </source>
</evidence>
<dbReference type="PANTHER" id="PTHR10622">
    <property type="entry name" value="HET DOMAIN-CONTAINING PROTEIN"/>
    <property type="match status" value="1"/>
</dbReference>
<gene>
    <name evidence="4" type="ORF">TARUN_353</name>
</gene>